<keyword evidence="9" id="KW-1185">Reference proteome</keyword>
<name>G5II90_9FIRM</name>
<gene>
    <name evidence="8" type="ORF">HMPREF9473_03218</name>
</gene>
<evidence type="ECO:0000256" key="3">
    <source>
        <dbReference type="ARBA" id="ARBA00022801"/>
    </source>
</evidence>
<dbReference type="EMBL" id="ADLN01000084">
    <property type="protein sequence ID" value="EHI58826.1"/>
    <property type="molecule type" value="Genomic_DNA"/>
</dbReference>
<evidence type="ECO:0000256" key="5">
    <source>
        <dbReference type="ARBA" id="ARBA00023295"/>
    </source>
</evidence>
<keyword evidence="4" id="KW-0119">Carbohydrate metabolism</keyword>
<proteinExistence type="inferred from homology"/>
<dbReference type="Gene3D" id="2.115.10.20">
    <property type="entry name" value="Glycosyl hydrolase domain, family 43"/>
    <property type="match status" value="1"/>
</dbReference>
<keyword evidence="5 7" id="KW-0326">Glycosidase</keyword>
<dbReference type="PANTHER" id="PTHR43772:SF2">
    <property type="entry name" value="PUTATIVE (AFU_ORTHOLOGUE AFUA_2G04480)-RELATED"/>
    <property type="match status" value="1"/>
</dbReference>
<sequence>MQAVNPFLPSWEYIPDGEPHVFGSRIYLFGSHDQFGGDKYCMNDYVCYSADTEHLKEWRYEGVIYRKNQDIRNPEGRHCMWAPDVARGLDGRYYLYYCLDVLPEIGVAVSDEPAGPYEFAGLVHYPDGTPLGRKEGDYLQFDPGILIDDDGECYLYSGNGPRTKGLHENKASQVMRLEPDMMTLKEYPRRLLPTVEDSEGTGFEGFEFYEASSIRKIGGIYYLVYSDRNSSSLCYAVSAYPDREFKFGGRLIDIGDIGIDGREASAPANYLGNTHGGMEQVNGVWYLFYHRQTNRTFFSRQACAEPLTILPDGRILQVGVTSCGLNGGPLKGEGVYEARIACHLWGKEGAVWSKEVLMDERYPYFTQDGGDRECGPGQYIANMRDGAVAGYRFFDLKPEGRIRLRVRGKAAGRMLLLARPDGGILGEVPIHMDSREWTAFDGTYAVAGSIGAVSTEADSTAADSTEADSAGKQGQALYLNYEGQGAFDFLDFTLF</sequence>
<dbReference type="PATRIC" id="fig|742737.3.peg.3195"/>
<dbReference type="SUPFAM" id="SSF75005">
    <property type="entry name" value="Arabinanase/levansucrase/invertase"/>
    <property type="match status" value="1"/>
</dbReference>
<evidence type="ECO:0008006" key="10">
    <source>
        <dbReference type="Google" id="ProtNLM"/>
    </source>
</evidence>
<dbReference type="PANTHER" id="PTHR43772">
    <property type="entry name" value="ENDO-1,4-BETA-XYLANASE"/>
    <property type="match status" value="1"/>
</dbReference>
<dbReference type="Pfam" id="PF04616">
    <property type="entry name" value="Glyco_hydro_43"/>
    <property type="match status" value="1"/>
</dbReference>
<protein>
    <recommendedName>
        <fullName evidence="10">Xylosidase/arabinosidase</fullName>
    </recommendedName>
</protein>
<reference evidence="8 9" key="1">
    <citation type="submission" date="2011-08" db="EMBL/GenBank/DDBJ databases">
        <title>The Genome Sequence of Clostridium hathewayi WAL-18680.</title>
        <authorList>
            <consortium name="The Broad Institute Genome Sequencing Platform"/>
            <person name="Earl A."/>
            <person name="Ward D."/>
            <person name="Feldgarden M."/>
            <person name="Gevers D."/>
            <person name="Finegold S.M."/>
            <person name="Summanen P.H."/>
            <person name="Molitoris D.R."/>
            <person name="Song M."/>
            <person name="Daigneault M."/>
            <person name="Allen-Vercoe E."/>
            <person name="Young S.K."/>
            <person name="Zeng Q."/>
            <person name="Gargeya S."/>
            <person name="Fitzgerald M."/>
            <person name="Haas B."/>
            <person name="Abouelleil A."/>
            <person name="Alvarado L."/>
            <person name="Arachchi H.M."/>
            <person name="Berlin A."/>
            <person name="Brown A."/>
            <person name="Chapman S.B."/>
            <person name="Chen Z."/>
            <person name="Dunbar C."/>
            <person name="Freedman E."/>
            <person name="Gearin G."/>
            <person name="Gellesch M."/>
            <person name="Goldberg J."/>
            <person name="Griggs A."/>
            <person name="Gujja S."/>
            <person name="Heiman D."/>
            <person name="Howarth C."/>
            <person name="Larson L."/>
            <person name="Lui A."/>
            <person name="MacDonald P.J.P."/>
            <person name="Montmayeur A."/>
            <person name="Murphy C."/>
            <person name="Neiman D."/>
            <person name="Pearson M."/>
            <person name="Priest M."/>
            <person name="Roberts A."/>
            <person name="Saif S."/>
            <person name="Shea T."/>
            <person name="Shenoy N."/>
            <person name="Sisk P."/>
            <person name="Stolte C."/>
            <person name="Sykes S."/>
            <person name="Wortman J."/>
            <person name="Nusbaum C."/>
            <person name="Birren B."/>
        </authorList>
    </citation>
    <scope>NUCLEOTIDE SEQUENCE [LARGE SCALE GENOMIC DNA]</scope>
    <source>
        <strain evidence="8 9">WAL-18680</strain>
    </source>
</reference>
<dbReference type="InterPro" id="IPR006710">
    <property type="entry name" value="Glyco_hydro_43"/>
</dbReference>
<dbReference type="GO" id="GO:0004553">
    <property type="term" value="F:hydrolase activity, hydrolyzing O-glycosyl compounds"/>
    <property type="evidence" value="ECO:0007669"/>
    <property type="project" value="InterPro"/>
</dbReference>
<dbReference type="GO" id="GO:0045493">
    <property type="term" value="P:xylan catabolic process"/>
    <property type="evidence" value="ECO:0007669"/>
    <property type="project" value="UniProtKB-KW"/>
</dbReference>
<comment type="similarity">
    <text evidence="1 7">Belongs to the glycosyl hydrolase 43 family.</text>
</comment>
<comment type="caution">
    <text evidence="8">The sequence shown here is derived from an EMBL/GenBank/DDBJ whole genome shotgun (WGS) entry which is preliminary data.</text>
</comment>
<dbReference type="CDD" id="cd18620">
    <property type="entry name" value="GH43_XylA-like"/>
    <property type="match status" value="1"/>
</dbReference>
<evidence type="ECO:0000256" key="7">
    <source>
        <dbReference type="RuleBase" id="RU361187"/>
    </source>
</evidence>
<dbReference type="Proteomes" id="UP000005384">
    <property type="component" value="Unassembled WGS sequence"/>
</dbReference>
<keyword evidence="3 7" id="KW-0378">Hydrolase</keyword>
<dbReference type="RefSeq" id="WP_006781197.1">
    <property type="nucleotide sequence ID" value="NZ_CP040506.1"/>
</dbReference>
<organism evidence="8 9">
    <name type="scientific">Hungatella hathewayi WAL-18680</name>
    <dbReference type="NCBI Taxonomy" id="742737"/>
    <lineage>
        <taxon>Bacteria</taxon>
        <taxon>Bacillati</taxon>
        <taxon>Bacillota</taxon>
        <taxon>Clostridia</taxon>
        <taxon>Lachnospirales</taxon>
        <taxon>Lachnospiraceae</taxon>
        <taxon>Hungatella</taxon>
    </lineage>
</organism>
<dbReference type="InterPro" id="IPR052176">
    <property type="entry name" value="Glycosyl_Hydrlase_43_Enz"/>
</dbReference>
<evidence type="ECO:0000256" key="2">
    <source>
        <dbReference type="ARBA" id="ARBA00022651"/>
    </source>
</evidence>
<evidence type="ECO:0000256" key="1">
    <source>
        <dbReference type="ARBA" id="ARBA00009865"/>
    </source>
</evidence>
<keyword evidence="2" id="KW-0624">Polysaccharide degradation</keyword>
<dbReference type="OrthoDB" id="9801455at2"/>
<keyword evidence="2" id="KW-0858">Xylan degradation</keyword>
<evidence type="ECO:0000256" key="6">
    <source>
        <dbReference type="PIRSR" id="PIRSR606710-2"/>
    </source>
</evidence>
<evidence type="ECO:0000313" key="9">
    <source>
        <dbReference type="Proteomes" id="UP000005384"/>
    </source>
</evidence>
<dbReference type="HOGENOM" id="CLU_009397_11_0_9"/>
<dbReference type="AlphaFoldDB" id="G5II90"/>
<accession>G5II90</accession>
<feature type="site" description="Important for catalytic activity, responsible for pKa modulation of the active site Glu and correct orientation of both the proton donor and substrate" evidence="6">
    <location>
        <position position="142"/>
    </location>
</feature>
<dbReference type="InterPro" id="IPR023296">
    <property type="entry name" value="Glyco_hydro_beta-prop_sf"/>
</dbReference>
<evidence type="ECO:0000256" key="4">
    <source>
        <dbReference type="ARBA" id="ARBA00023277"/>
    </source>
</evidence>
<evidence type="ECO:0000313" key="8">
    <source>
        <dbReference type="EMBL" id="EHI58826.1"/>
    </source>
</evidence>